<evidence type="ECO:0000256" key="9">
    <source>
        <dbReference type="ARBA" id="ARBA00022679"/>
    </source>
</evidence>
<dbReference type="FunFam" id="2.60.40.10:FF:000050">
    <property type="entry name" value="Titin isoform B"/>
    <property type="match status" value="2"/>
</dbReference>
<evidence type="ECO:0000256" key="8">
    <source>
        <dbReference type="ARBA" id="ARBA00022553"/>
    </source>
</evidence>
<proteinExistence type="inferred from homology"/>
<comment type="cofactor">
    <cofactor evidence="1">
        <name>Mg(2+)</name>
        <dbReference type="ChEBI" id="CHEBI:18420"/>
    </cofactor>
</comment>
<dbReference type="InterPro" id="IPR003598">
    <property type="entry name" value="Ig_sub2"/>
</dbReference>
<keyword evidence="17" id="KW-1015">Disulfide bond</keyword>
<keyword evidence="24" id="KW-1185">Reference proteome</keyword>
<evidence type="ECO:0000256" key="3">
    <source>
        <dbReference type="ARBA" id="ARBA00004496"/>
    </source>
</evidence>
<reference evidence="23" key="1">
    <citation type="submission" date="2025-08" db="UniProtKB">
        <authorList>
            <consortium name="Ensembl"/>
        </authorList>
    </citation>
    <scope>IDENTIFICATION</scope>
</reference>
<dbReference type="SMART" id="SM00409">
    <property type="entry name" value="IG"/>
    <property type="match status" value="4"/>
</dbReference>
<evidence type="ECO:0000256" key="7">
    <source>
        <dbReference type="ARBA" id="ARBA00022527"/>
    </source>
</evidence>
<dbReference type="InterPro" id="IPR052385">
    <property type="entry name" value="Obscurin/Obscurin-like_Reg"/>
</dbReference>
<dbReference type="InterPro" id="IPR036179">
    <property type="entry name" value="Ig-like_dom_sf"/>
</dbReference>
<accession>A0A3B3QG32</accession>
<evidence type="ECO:0000256" key="6">
    <source>
        <dbReference type="ARBA" id="ARBA00022490"/>
    </source>
</evidence>
<dbReference type="GeneTree" id="ENSGT01110000267173"/>
<keyword evidence="11" id="KW-0677">Repeat</keyword>
<evidence type="ECO:0000256" key="20">
    <source>
        <dbReference type="ARBA" id="ARBA00047899"/>
    </source>
</evidence>
<dbReference type="PROSITE" id="PS50835">
    <property type="entry name" value="IG_LIKE"/>
    <property type="match status" value="4"/>
</dbReference>
<keyword evidence="14" id="KW-0067">ATP-binding</keyword>
<evidence type="ECO:0000256" key="18">
    <source>
        <dbReference type="ARBA" id="ARBA00023242"/>
    </source>
</evidence>
<feature type="domain" description="Ig-like" evidence="22">
    <location>
        <begin position="307"/>
        <end position="365"/>
    </location>
</feature>
<dbReference type="GO" id="GO:0005737">
    <property type="term" value="C:cytoplasm"/>
    <property type="evidence" value="ECO:0007669"/>
    <property type="project" value="UniProtKB-SubCell"/>
</dbReference>
<evidence type="ECO:0000256" key="5">
    <source>
        <dbReference type="ARBA" id="ARBA00012513"/>
    </source>
</evidence>
<evidence type="ECO:0000256" key="17">
    <source>
        <dbReference type="ARBA" id="ARBA00023157"/>
    </source>
</evidence>
<dbReference type="Pfam" id="PF07679">
    <property type="entry name" value="I-set"/>
    <property type="match status" value="5"/>
</dbReference>
<keyword evidence="10" id="KW-0479">Metal-binding</keyword>
<feature type="domain" description="Ig-like" evidence="22">
    <location>
        <begin position="140"/>
        <end position="210"/>
    </location>
</feature>
<dbReference type="FunFam" id="2.60.40.10:FF:000214">
    <property type="entry name" value="titin isoform X1"/>
    <property type="match status" value="1"/>
</dbReference>
<dbReference type="PANTHER" id="PTHR35971:SF5">
    <property type="entry name" value="OBSCURIN LIKE CYTOSKELETAL ADAPTOR 1"/>
    <property type="match status" value="1"/>
</dbReference>
<dbReference type="InterPro" id="IPR007110">
    <property type="entry name" value="Ig-like_dom"/>
</dbReference>
<evidence type="ECO:0000256" key="11">
    <source>
        <dbReference type="ARBA" id="ARBA00022737"/>
    </source>
</evidence>
<comment type="similarity">
    <text evidence="4">Belongs to the protein kinase superfamily. CAMK Ser/Thr protein kinase family.</text>
</comment>
<keyword evidence="6" id="KW-0963">Cytoplasm</keyword>
<dbReference type="EC" id="2.7.11.1" evidence="5"/>
<evidence type="ECO:0000256" key="14">
    <source>
        <dbReference type="ARBA" id="ARBA00022840"/>
    </source>
</evidence>
<comment type="catalytic activity">
    <reaction evidence="20">
        <text>L-threonyl-[protein] + ATP = O-phospho-L-threonyl-[protein] + ADP + H(+)</text>
        <dbReference type="Rhea" id="RHEA:46608"/>
        <dbReference type="Rhea" id="RHEA-COMP:11060"/>
        <dbReference type="Rhea" id="RHEA-COMP:11605"/>
        <dbReference type="ChEBI" id="CHEBI:15378"/>
        <dbReference type="ChEBI" id="CHEBI:30013"/>
        <dbReference type="ChEBI" id="CHEBI:30616"/>
        <dbReference type="ChEBI" id="CHEBI:61977"/>
        <dbReference type="ChEBI" id="CHEBI:456216"/>
        <dbReference type="EC" id="2.7.11.1"/>
    </reaction>
</comment>
<dbReference type="InterPro" id="IPR003599">
    <property type="entry name" value="Ig_sub"/>
</dbReference>
<protein>
    <recommendedName>
        <fullName evidence="5">non-specific serine/threonine protein kinase</fullName>
        <ecNumber evidence="5">2.7.11.1</ecNumber>
    </recommendedName>
</protein>
<dbReference type="GO" id="GO:0005634">
    <property type="term" value="C:nucleus"/>
    <property type="evidence" value="ECO:0007669"/>
    <property type="project" value="UniProtKB-SubCell"/>
</dbReference>
<dbReference type="GO" id="GO:0046872">
    <property type="term" value="F:metal ion binding"/>
    <property type="evidence" value="ECO:0007669"/>
    <property type="project" value="UniProtKB-KW"/>
</dbReference>
<dbReference type="PANTHER" id="PTHR35971">
    <property type="entry name" value="SI:DKEY-31G6.6"/>
    <property type="match status" value="1"/>
</dbReference>
<dbReference type="GO" id="GO:0005516">
    <property type="term" value="F:calmodulin binding"/>
    <property type="evidence" value="ECO:0007669"/>
    <property type="project" value="UniProtKB-KW"/>
</dbReference>
<dbReference type="Ensembl" id="ENSPKIT00000028534.1">
    <property type="protein sequence ID" value="ENSPKIP00000004550.1"/>
    <property type="gene ID" value="ENSPKIG00000021590.1"/>
</dbReference>
<comment type="subcellular location">
    <subcellularLocation>
        <location evidence="3">Cytoplasm</location>
    </subcellularLocation>
    <subcellularLocation>
        <location evidence="2">Nucleus</location>
    </subcellularLocation>
</comment>
<dbReference type="SUPFAM" id="SSF48726">
    <property type="entry name" value="Immunoglobulin"/>
    <property type="match status" value="5"/>
</dbReference>
<evidence type="ECO:0000259" key="22">
    <source>
        <dbReference type="PROSITE" id="PS50835"/>
    </source>
</evidence>
<keyword evidence="8" id="KW-0597">Phosphoprotein</keyword>
<keyword evidence="9" id="KW-0808">Transferase</keyword>
<comment type="catalytic activity">
    <reaction evidence="21">
        <text>L-seryl-[protein] + ATP = O-phospho-L-seryl-[protein] + ADP + H(+)</text>
        <dbReference type="Rhea" id="RHEA:17989"/>
        <dbReference type="Rhea" id="RHEA-COMP:9863"/>
        <dbReference type="Rhea" id="RHEA-COMP:11604"/>
        <dbReference type="ChEBI" id="CHEBI:15378"/>
        <dbReference type="ChEBI" id="CHEBI:29999"/>
        <dbReference type="ChEBI" id="CHEBI:30616"/>
        <dbReference type="ChEBI" id="CHEBI:83421"/>
        <dbReference type="ChEBI" id="CHEBI:456216"/>
        <dbReference type="EC" id="2.7.11.1"/>
    </reaction>
</comment>
<evidence type="ECO:0000313" key="24">
    <source>
        <dbReference type="Proteomes" id="UP000261540"/>
    </source>
</evidence>
<dbReference type="Proteomes" id="UP000261540">
    <property type="component" value="Unplaced"/>
</dbReference>
<dbReference type="FunFam" id="2.60.40.10:FF:000148">
    <property type="entry name" value="titin isoform X1"/>
    <property type="match status" value="1"/>
</dbReference>
<feature type="domain" description="Ig-like" evidence="22">
    <location>
        <begin position="4"/>
        <end position="91"/>
    </location>
</feature>
<keyword evidence="15" id="KW-0460">Magnesium</keyword>
<sequence>MSSPILGGAIKRPLQDVVVAESQLAELECEVANPSAEGLWLKDGQHVFFSDNIRSQDVGELRRLVIIITRPQDVGEYTYQLGNSKTTAHLKVEGTHQLMLYIYSLAVYIFGGCVPSQGLCAFMCSTETQQSLFLTFSEVPLMIVSPLSDVQVYEEEDAMFECEVSREAKSFRWLKEAEELTASEKYEMLHEGTKHMLVVKSITKDDLVKYVFEGADGIHLRFVTPIKEVTVKERETAEFKVELSHANIQVTWYRNDVRVRPSKKIQISEDGKIHTLTLKEVCMDDTSLIKVEALGVTSEGMLNVIVEKDEVVLVCELSKPAAEVKWFKDSKELAPSKNIVIRSEGKKRILTIKRAEKSNIGEYTCDCISEKTMAKLNIEGESCWLHGQNIPHVLQSPVSYVELTECEVSRENAKVTWLRDGQEIRKTKKHEIVVEGRKRRLIILECTLEDSKTYTCDSKDFKTSAFLNVEPNYNDTFSVQRKKHHL</sequence>
<evidence type="ECO:0000256" key="12">
    <source>
        <dbReference type="ARBA" id="ARBA00022741"/>
    </source>
</evidence>
<keyword evidence="13" id="KW-0418">Kinase</keyword>
<feature type="domain" description="Ig-like" evidence="22">
    <location>
        <begin position="406"/>
        <end position="468"/>
    </location>
</feature>
<evidence type="ECO:0000256" key="19">
    <source>
        <dbReference type="ARBA" id="ARBA00023319"/>
    </source>
</evidence>
<dbReference type="InterPro" id="IPR013098">
    <property type="entry name" value="Ig_I-set"/>
</dbReference>
<evidence type="ECO:0000256" key="10">
    <source>
        <dbReference type="ARBA" id="ARBA00022723"/>
    </source>
</evidence>
<evidence type="ECO:0000256" key="1">
    <source>
        <dbReference type="ARBA" id="ARBA00001946"/>
    </source>
</evidence>
<organism evidence="23 24">
    <name type="scientific">Paramormyrops kingsleyae</name>
    <dbReference type="NCBI Taxonomy" id="1676925"/>
    <lineage>
        <taxon>Eukaryota</taxon>
        <taxon>Metazoa</taxon>
        <taxon>Chordata</taxon>
        <taxon>Craniata</taxon>
        <taxon>Vertebrata</taxon>
        <taxon>Euteleostomi</taxon>
        <taxon>Actinopterygii</taxon>
        <taxon>Neopterygii</taxon>
        <taxon>Teleostei</taxon>
        <taxon>Osteoglossocephala</taxon>
        <taxon>Osteoglossomorpha</taxon>
        <taxon>Osteoglossiformes</taxon>
        <taxon>Mormyridae</taxon>
        <taxon>Paramormyrops</taxon>
    </lineage>
</organism>
<reference evidence="23" key="2">
    <citation type="submission" date="2025-09" db="UniProtKB">
        <authorList>
            <consortium name="Ensembl"/>
        </authorList>
    </citation>
    <scope>IDENTIFICATION</scope>
</reference>
<evidence type="ECO:0000256" key="13">
    <source>
        <dbReference type="ARBA" id="ARBA00022777"/>
    </source>
</evidence>
<dbReference type="InterPro" id="IPR013783">
    <property type="entry name" value="Ig-like_fold"/>
</dbReference>
<dbReference type="GO" id="GO:0005524">
    <property type="term" value="F:ATP binding"/>
    <property type="evidence" value="ECO:0007669"/>
    <property type="project" value="UniProtKB-KW"/>
</dbReference>
<dbReference type="GO" id="GO:0004674">
    <property type="term" value="F:protein serine/threonine kinase activity"/>
    <property type="evidence" value="ECO:0007669"/>
    <property type="project" value="UniProtKB-KW"/>
</dbReference>
<evidence type="ECO:0000256" key="21">
    <source>
        <dbReference type="ARBA" id="ARBA00048679"/>
    </source>
</evidence>
<keyword evidence="7" id="KW-0723">Serine/threonine-protein kinase</keyword>
<evidence type="ECO:0000256" key="2">
    <source>
        <dbReference type="ARBA" id="ARBA00004123"/>
    </source>
</evidence>
<keyword evidence="19" id="KW-0393">Immunoglobulin domain</keyword>
<evidence type="ECO:0000256" key="16">
    <source>
        <dbReference type="ARBA" id="ARBA00022860"/>
    </source>
</evidence>
<evidence type="ECO:0000313" key="23">
    <source>
        <dbReference type="Ensembl" id="ENSPKIP00000004550.1"/>
    </source>
</evidence>
<evidence type="ECO:0000256" key="15">
    <source>
        <dbReference type="ARBA" id="ARBA00022842"/>
    </source>
</evidence>
<keyword evidence="18" id="KW-0539">Nucleus</keyword>
<keyword evidence="12" id="KW-0547">Nucleotide-binding</keyword>
<keyword evidence="16" id="KW-0112">Calmodulin-binding</keyword>
<evidence type="ECO:0000256" key="4">
    <source>
        <dbReference type="ARBA" id="ARBA00006692"/>
    </source>
</evidence>
<dbReference type="SMART" id="SM00408">
    <property type="entry name" value="IGc2"/>
    <property type="match status" value="1"/>
</dbReference>
<name>A0A3B3QG32_9TELE</name>
<dbReference type="Gene3D" id="2.60.40.10">
    <property type="entry name" value="Immunoglobulins"/>
    <property type="match status" value="5"/>
</dbReference>
<dbReference type="AlphaFoldDB" id="A0A3B3QG32"/>